<feature type="non-terminal residue" evidence="1">
    <location>
        <position position="1"/>
    </location>
</feature>
<dbReference type="Proteomes" id="UP000598350">
    <property type="component" value="Unassembled WGS sequence"/>
</dbReference>
<sequence length="309" mass="30681">AEGNSGEVLTTDGAGNVVWSAATAGAVGSDGLTITGDGTTGNELQVANGGVNTLQLADGSIIGGIGGSIADNTITAADLAPNSVDQSELQADSVGESELIAESVTPAKIQPGGANQILRTNGTGTLVTWVDLPLGGGTTELADQATITGDGTSGNEFKVADGGINSAQLATDAVTSIKILNENVTPAKISPHTINGYVLTTVGGAVAWQPVPTNTGPVKGIGKVNSGGGNLAAGTTGLLLSPISNPSLGQYVVSLNGGFVSGSNYIIQLTVQGDNRIYVVSQGSNTFTVQIVDGTGVPANAIWHFTLLQ</sequence>
<evidence type="ECO:0000313" key="2">
    <source>
        <dbReference type="Proteomes" id="UP000598350"/>
    </source>
</evidence>
<keyword evidence="2" id="KW-1185">Reference proteome</keyword>
<dbReference type="RefSeq" id="WP_223198213.1">
    <property type="nucleotide sequence ID" value="NZ_JABTCG010000009.1"/>
</dbReference>
<name>A0ABR7VFY9_9FLAO</name>
<comment type="caution">
    <text evidence="1">The sequence shown here is derived from an EMBL/GenBank/DDBJ whole genome shotgun (WGS) entry which is preliminary data.</text>
</comment>
<accession>A0ABR7VFY9</accession>
<proteinExistence type="predicted"/>
<reference evidence="1 2" key="1">
    <citation type="submission" date="2020-05" db="EMBL/GenBank/DDBJ databases">
        <title>The draft genome sequence of Maribacter arenosus CAU 1321.</title>
        <authorList>
            <person name="Mu L."/>
        </authorList>
    </citation>
    <scope>NUCLEOTIDE SEQUENCE [LARGE SCALE GENOMIC DNA]</scope>
    <source>
        <strain evidence="1 2">CAU 1321</strain>
    </source>
</reference>
<evidence type="ECO:0000313" key="1">
    <source>
        <dbReference type="EMBL" id="MBD0852517.1"/>
    </source>
</evidence>
<gene>
    <name evidence="1" type="ORF">HPE63_17695</name>
</gene>
<dbReference type="EMBL" id="JABTCG010000009">
    <property type="protein sequence ID" value="MBD0852517.1"/>
    <property type="molecule type" value="Genomic_DNA"/>
</dbReference>
<protein>
    <submittedName>
        <fullName evidence="1">Uncharacterized protein</fullName>
    </submittedName>
</protein>
<organism evidence="1 2">
    <name type="scientific">Maribacter arenosus</name>
    <dbReference type="NCBI Taxonomy" id="1854708"/>
    <lineage>
        <taxon>Bacteria</taxon>
        <taxon>Pseudomonadati</taxon>
        <taxon>Bacteroidota</taxon>
        <taxon>Flavobacteriia</taxon>
        <taxon>Flavobacteriales</taxon>
        <taxon>Flavobacteriaceae</taxon>
        <taxon>Maribacter</taxon>
    </lineage>
</organism>